<name>A0AAV0ESK1_9ASTE</name>
<dbReference type="Proteomes" id="UP001152523">
    <property type="component" value="Unassembled WGS sequence"/>
</dbReference>
<dbReference type="PROSITE" id="PS51525">
    <property type="entry name" value="NET"/>
    <property type="match status" value="1"/>
</dbReference>
<protein>
    <recommendedName>
        <fullName evidence="4">NET domain-containing protein</fullName>
    </recommendedName>
</protein>
<feature type="region of interest" description="Disordered" evidence="3">
    <location>
        <begin position="121"/>
        <end position="143"/>
    </location>
</feature>
<evidence type="ECO:0000259" key="4">
    <source>
        <dbReference type="PROSITE" id="PS51525"/>
    </source>
</evidence>
<evidence type="ECO:0000256" key="1">
    <source>
        <dbReference type="ARBA" id="ARBA00023015"/>
    </source>
</evidence>
<organism evidence="5 6">
    <name type="scientific">Cuscuta epithymum</name>
    <dbReference type="NCBI Taxonomy" id="186058"/>
    <lineage>
        <taxon>Eukaryota</taxon>
        <taxon>Viridiplantae</taxon>
        <taxon>Streptophyta</taxon>
        <taxon>Embryophyta</taxon>
        <taxon>Tracheophyta</taxon>
        <taxon>Spermatophyta</taxon>
        <taxon>Magnoliopsida</taxon>
        <taxon>eudicotyledons</taxon>
        <taxon>Gunneridae</taxon>
        <taxon>Pentapetalae</taxon>
        <taxon>asterids</taxon>
        <taxon>lamiids</taxon>
        <taxon>Solanales</taxon>
        <taxon>Convolvulaceae</taxon>
        <taxon>Cuscuteae</taxon>
        <taxon>Cuscuta</taxon>
        <taxon>Cuscuta subgen. Cuscuta</taxon>
    </lineage>
</organism>
<dbReference type="AlphaFoldDB" id="A0AAV0ESK1"/>
<proteinExistence type="predicted"/>
<dbReference type="InterPro" id="IPR038336">
    <property type="entry name" value="NET_sf"/>
</dbReference>
<dbReference type="Pfam" id="PF17035">
    <property type="entry name" value="BET"/>
    <property type="match status" value="1"/>
</dbReference>
<reference evidence="5" key="1">
    <citation type="submission" date="2022-07" db="EMBL/GenBank/DDBJ databases">
        <authorList>
            <person name="Macas J."/>
            <person name="Novak P."/>
            <person name="Neumann P."/>
        </authorList>
    </citation>
    <scope>NUCLEOTIDE SEQUENCE</scope>
</reference>
<keyword evidence="6" id="KW-1185">Reference proteome</keyword>
<evidence type="ECO:0000313" key="6">
    <source>
        <dbReference type="Proteomes" id="UP001152523"/>
    </source>
</evidence>
<sequence>MELPIQEIVASEEEQKLRARDPIKREISMEEKRELQLRLLSFQNLSEEKIDQLYKILRRGNSVKYDDAELTVEALDTDAFWELHDFVTNCEKAEHKAKRQAVLDSFTPRTSSADKAAVANKNDTMENNPKMLEGLDSFTVQAD</sequence>
<dbReference type="InterPro" id="IPR027353">
    <property type="entry name" value="NET_dom"/>
</dbReference>
<dbReference type="Gene3D" id="1.20.1270.220">
    <property type="match status" value="1"/>
</dbReference>
<feature type="domain" description="NET" evidence="4">
    <location>
        <begin position="17"/>
        <end position="98"/>
    </location>
</feature>
<evidence type="ECO:0000313" key="5">
    <source>
        <dbReference type="EMBL" id="CAH9126278.1"/>
    </source>
</evidence>
<gene>
    <name evidence="5" type="ORF">CEPIT_LOCUS27408</name>
</gene>
<evidence type="ECO:0000256" key="2">
    <source>
        <dbReference type="ARBA" id="ARBA00023163"/>
    </source>
</evidence>
<keyword evidence="2" id="KW-0804">Transcription</keyword>
<comment type="caution">
    <text evidence="5">The sequence shown here is derived from an EMBL/GenBank/DDBJ whole genome shotgun (WGS) entry which is preliminary data.</text>
</comment>
<keyword evidence="1" id="KW-0805">Transcription regulation</keyword>
<accession>A0AAV0ESK1</accession>
<evidence type="ECO:0000256" key="3">
    <source>
        <dbReference type="SAM" id="MobiDB-lite"/>
    </source>
</evidence>
<dbReference type="EMBL" id="CAMAPF010000942">
    <property type="protein sequence ID" value="CAH9126278.1"/>
    <property type="molecule type" value="Genomic_DNA"/>
</dbReference>
<dbReference type="PANTHER" id="PTHR45926">
    <property type="entry name" value="OSJNBA0053K19.4 PROTEIN"/>
    <property type="match status" value="1"/>
</dbReference>